<dbReference type="EnsemblPlants" id="Bo4g142270.1">
    <property type="protein sequence ID" value="Bo4g142270.1"/>
    <property type="gene ID" value="Bo4g142270"/>
</dbReference>
<proteinExistence type="predicted"/>
<evidence type="ECO:0000313" key="1">
    <source>
        <dbReference type="EnsemblPlants" id="Bo4g142270.1"/>
    </source>
</evidence>
<reference evidence="1" key="2">
    <citation type="submission" date="2015-03" db="UniProtKB">
        <authorList>
            <consortium name="EnsemblPlants"/>
        </authorList>
    </citation>
    <scope>IDENTIFICATION</scope>
</reference>
<evidence type="ECO:0000313" key="2">
    <source>
        <dbReference type="Proteomes" id="UP000032141"/>
    </source>
</evidence>
<dbReference type="Gramene" id="Bo4g142270.1">
    <property type="protein sequence ID" value="Bo4g142270.1"/>
    <property type="gene ID" value="Bo4g142270"/>
</dbReference>
<reference evidence="1 2" key="1">
    <citation type="journal article" date="2014" name="Genome Biol.">
        <title>Transcriptome and methylome profiling reveals relics of genome dominance in the mesopolyploid Brassica oleracea.</title>
        <authorList>
            <person name="Parkin I.A."/>
            <person name="Koh C."/>
            <person name="Tang H."/>
            <person name="Robinson S.J."/>
            <person name="Kagale S."/>
            <person name="Clarke W.E."/>
            <person name="Town C.D."/>
            <person name="Nixon J."/>
            <person name="Krishnakumar V."/>
            <person name="Bidwell S.L."/>
            <person name="Denoeud F."/>
            <person name="Belcram H."/>
            <person name="Links M.G."/>
            <person name="Just J."/>
            <person name="Clarke C."/>
            <person name="Bender T."/>
            <person name="Huebert T."/>
            <person name="Mason A.S."/>
            <person name="Pires J.C."/>
            <person name="Barker G."/>
            <person name="Moore J."/>
            <person name="Walley P.G."/>
            <person name="Manoli S."/>
            <person name="Batley J."/>
            <person name="Edwards D."/>
            <person name="Nelson M.N."/>
            <person name="Wang X."/>
            <person name="Paterson A.H."/>
            <person name="King G."/>
            <person name="Bancroft I."/>
            <person name="Chalhoub B."/>
            <person name="Sharpe A.G."/>
        </authorList>
    </citation>
    <scope>NUCLEOTIDE SEQUENCE</scope>
    <source>
        <strain evidence="1 2">cv. TO1000</strain>
    </source>
</reference>
<name>A0A0D3C0I1_BRAOL</name>
<dbReference type="AlphaFoldDB" id="A0A0D3C0I1"/>
<organism evidence="1 2">
    <name type="scientific">Brassica oleracea var. oleracea</name>
    <dbReference type="NCBI Taxonomy" id="109376"/>
    <lineage>
        <taxon>Eukaryota</taxon>
        <taxon>Viridiplantae</taxon>
        <taxon>Streptophyta</taxon>
        <taxon>Embryophyta</taxon>
        <taxon>Tracheophyta</taxon>
        <taxon>Spermatophyta</taxon>
        <taxon>Magnoliopsida</taxon>
        <taxon>eudicotyledons</taxon>
        <taxon>Gunneridae</taxon>
        <taxon>Pentapetalae</taxon>
        <taxon>rosids</taxon>
        <taxon>malvids</taxon>
        <taxon>Brassicales</taxon>
        <taxon>Brassicaceae</taxon>
        <taxon>Brassiceae</taxon>
        <taxon>Brassica</taxon>
    </lineage>
</organism>
<accession>A0A0D3C0I1</accession>
<dbReference type="HOGENOM" id="CLU_167103_0_0_1"/>
<sequence>MRRMSSISCSGSSTSFICSSCNGGSSPLMIRPRGVTLITANQFIPESLIRGYGRKLTWSACEAKMKGSNLLYLRPPLTSTTPNLLDRTPLLTTGSNHSHLKRTHFSFSIPGNSTSIISVKIP</sequence>
<dbReference type="Proteomes" id="UP000032141">
    <property type="component" value="Chromosome C4"/>
</dbReference>
<protein>
    <submittedName>
        <fullName evidence="1">Uncharacterized protein</fullName>
    </submittedName>
</protein>
<keyword evidence="2" id="KW-1185">Reference proteome</keyword>